<accession>A0A517YXZ1</accession>
<name>A0A517YXZ1_9BACT</name>
<dbReference type="KEGG" id="pcor:KS4_31450"/>
<reference evidence="1 2" key="1">
    <citation type="submission" date="2019-02" db="EMBL/GenBank/DDBJ databases">
        <title>Deep-cultivation of Planctomycetes and their phenomic and genomic characterization uncovers novel biology.</title>
        <authorList>
            <person name="Wiegand S."/>
            <person name="Jogler M."/>
            <person name="Boedeker C."/>
            <person name="Pinto D."/>
            <person name="Vollmers J."/>
            <person name="Rivas-Marin E."/>
            <person name="Kohn T."/>
            <person name="Peeters S.H."/>
            <person name="Heuer A."/>
            <person name="Rast P."/>
            <person name="Oberbeckmann S."/>
            <person name="Bunk B."/>
            <person name="Jeske O."/>
            <person name="Meyerdierks A."/>
            <person name="Storesund J.E."/>
            <person name="Kallscheuer N."/>
            <person name="Luecker S."/>
            <person name="Lage O.M."/>
            <person name="Pohl T."/>
            <person name="Merkel B.J."/>
            <person name="Hornburger P."/>
            <person name="Mueller R.-W."/>
            <person name="Bruemmer F."/>
            <person name="Labrenz M."/>
            <person name="Spormann A.M."/>
            <person name="Op den Camp H."/>
            <person name="Overmann J."/>
            <person name="Amann R."/>
            <person name="Jetten M.S.M."/>
            <person name="Mascher T."/>
            <person name="Medema M.H."/>
            <person name="Devos D.P."/>
            <person name="Kaster A.-K."/>
            <person name="Ovreas L."/>
            <person name="Rohde M."/>
            <person name="Galperin M.Y."/>
            <person name="Jogler C."/>
        </authorList>
    </citation>
    <scope>NUCLEOTIDE SEQUENCE [LARGE SCALE GENOMIC DNA]</scope>
    <source>
        <strain evidence="1 2">KS4</strain>
    </source>
</reference>
<evidence type="ECO:0000313" key="2">
    <source>
        <dbReference type="Proteomes" id="UP000317369"/>
    </source>
</evidence>
<protein>
    <submittedName>
        <fullName evidence="1">Uncharacterized protein</fullName>
    </submittedName>
</protein>
<dbReference type="RefSeq" id="WP_200761319.1">
    <property type="nucleotide sequence ID" value="NZ_CP036425.1"/>
</dbReference>
<evidence type="ECO:0000313" key="1">
    <source>
        <dbReference type="EMBL" id="QDU35067.1"/>
    </source>
</evidence>
<dbReference type="Proteomes" id="UP000317369">
    <property type="component" value="Chromosome"/>
</dbReference>
<dbReference type="AlphaFoldDB" id="A0A517YXZ1"/>
<dbReference type="EMBL" id="CP036425">
    <property type="protein sequence ID" value="QDU35067.1"/>
    <property type="molecule type" value="Genomic_DNA"/>
</dbReference>
<organism evidence="1 2">
    <name type="scientific">Poriferisphaera corsica</name>
    <dbReference type="NCBI Taxonomy" id="2528020"/>
    <lineage>
        <taxon>Bacteria</taxon>
        <taxon>Pseudomonadati</taxon>
        <taxon>Planctomycetota</taxon>
        <taxon>Phycisphaerae</taxon>
        <taxon>Phycisphaerales</taxon>
        <taxon>Phycisphaeraceae</taxon>
        <taxon>Poriferisphaera</taxon>
    </lineage>
</organism>
<gene>
    <name evidence="1" type="ORF">KS4_31450</name>
</gene>
<keyword evidence="2" id="KW-1185">Reference proteome</keyword>
<proteinExistence type="predicted"/>
<sequence length="57" mass="6499">MGQEVNDVCGGMWGIWGMWMQRMIRRWGWRLVCGGMRPVIRCDSGYMTNCEVVAGNG</sequence>